<proteinExistence type="predicted"/>
<comment type="caution">
    <text evidence="2">The sequence shown here is derived from an EMBL/GenBank/DDBJ whole genome shotgun (WGS) entry which is preliminary data.</text>
</comment>
<gene>
    <name evidence="2" type="ORF">CLO192961_LOCUS486907</name>
</gene>
<feature type="region of interest" description="Disordered" evidence="1">
    <location>
        <begin position="18"/>
        <end position="60"/>
    </location>
</feature>
<dbReference type="EMBL" id="CABFNS010001064">
    <property type="protein sequence ID" value="VUC37903.1"/>
    <property type="molecule type" value="Genomic_DNA"/>
</dbReference>
<reference evidence="2 3" key="1">
    <citation type="submission" date="2019-06" db="EMBL/GenBank/DDBJ databases">
        <authorList>
            <person name="Broberg M."/>
        </authorList>
    </citation>
    <scope>NUCLEOTIDE SEQUENCE [LARGE SCALE GENOMIC DNA]</scope>
</reference>
<dbReference type="Proteomes" id="UP000766486">
    <property type="component" value="Unassembled WGS sequence"/>
</dbReference>
<keyword evidence="3" id="KW-1185">Reference proteome</keyword>
<sequence>MDHDVGLDGSWLEERCEMSGKPPALAGSARRPGVGIRDLGPGKAPHLTAQGGGLDSRDGNSSSTALLLFVLTLVKLGYVADGWPD</sequence>
<evidence type="ECO:0000313" key="3">
    <source>
        <dbReference type="Proteomes" id="UP000766486"/>
    </source>
</evidence>
<evidence type="ECO:0000256" key="1">
    <source>
        <dbReference type="SAM" id="MobiDB-lite"/>
    </source>
</evidence>
<evidence type="ECO:0000313" key="2">
    <source>
        <dbReference type="EMBL" id="VUC37903.1"/>
    </source>
</evidence>
<name>A0ABY6V5I7_BIOOC</name>
<protein>
    <submittedName>
        <fullName evidence="2">Uncharacterized protein</fullName>
    </submittedName>
</protein>
<accession>A0ABY6V5I7</accession>
<organism evidence="2 3">
    <name type="scientific">Bionectria ochroleuca</name>
    <name type="common">Gliocladium roseum</name>
    <dbReference type="NCBI Taxonomy" id="29856"/>
    <lineage>
        <taxon>Eukaryota</taxon>
        <taxon>Fungi</taxon>
        <taxon>Dikarya</taxon>
        <taxon>Ascomycota</taxon>
        <taxon>Pezizomycotina</taxon>
        <taxon>Sordariomycetes</taxon>
        <taxon>Hypocreomycetidae</taxon>
        <taxon>Hypocreales</taxon>
        <taxon>Bionectriaceae</taxon>
        <taxon>Clonostachys</taxon>
    </lineage>
</organism>